<dbReference type="Proteomes" id="UP000009012">
    <property type="component" value="Segment"/>
</dbReference>
<feature type="transmembrane region" description="Helical" evidence="1">
    <location>
        <begin position="21"/>
        <end position="39"/>
    </location>
</feature>
<keyword evidence="1" id="KW-0472">Membrane</keyword>
<accession>I6NP92</accession>
<keyword evidence="1" id="KW-1133">Transmembrane helix</keyword>
<reference evidence="2 3" key="1">
    <citation type="journal article" date="2012" name="BMC Genomics">
        <title>Comparative analysis of two phenotypically-similar but genomically-distinct Burkholderia cenocepacia-specific bacteriophages.</title>
        <authorList>
            <person name="Lynch K.H."/>
            <person name="Stothard P."/>
            <person name="Dennis J.J."/>
        </authorList>
    </citation>
    <scope>NUCLEOTIDE SEQUENCE [LARGE SCALE GENOMIC DNA]</scope>
</reference>
<protein>
    <submittedName>
        <fullName evidence="2">Uncharacterized protein</fullName>
    </submittedName>
</protein>
<keyword evidence="1" id="KW-0812">Transmembrane</keyword>
<name>I6NP92_9CAUD</name>
<evidence type="ECO:0000313" key="3">
    <source>
        <dbReference type="Proteomes" id="UP000009012"/>
    </source>
</evidence>
<proteinExistence type="predicted"/>
<evidence type="ECO:0000313" key="2">
    <source>
        <dbReference type="EMBL" id="AEY69553.1"/>
    </source>
</evidence>
<dbReference type="EMBL" id="JN564907">
    <property type="protein sequence ID" value="AEY69553.1"/>
    <property type="molecule type" value="Genomic_DNA"/>
</dbReference>
<evidence type="ECO:0000256" key="1">
    <source>
        <dbReference type="SAM" id="Phobius"/>
    </source>
</evidence>
<sequence>MSDPNAVPKDQRGGLRFDKTISIPTLVAVVSAVVPLWWWSTSLYAELRIADRENAQEIRTLKSDVTRIEKAQSDQVSSMKSDLRDINAKLDRLTDRLLITPDVKGWTRP</sequence>
<dbReference type="TCDB" id="1.M.17.1.3">
    <property type="family name" value="the salmonella phage siskin spaniin (spss) family"/>
</dbReference>
<dbReference type="KEGG" id="vg:13405223"/>
<dbReference type="GeneID" id="13405223"/>
<gene>
    <name evidence="2" type="ORF">AH2_00044</name>
</gene>
<organism evidence="2 3">
    <name type="scientific">Burkholderia phage vB_BceS_AH2</name>
    <dbReference type="NCBI Taxonomy" id="1133022"/>
    <lineage>
        <taxon>Viruses</taxon>
        <taxon>Duplodnaviria</taxon>
        <taxon>Heunggongvirae</taxon>
        <taxon>Uroviricota</taxon>
        <taxon>Caudoviricetes</taxon>
        <taxon>Casjensviridae</taxon>
        <taxon>Ahduovirus</taxon>
        <taxon>Ahduovirus AH2</taxon>
        <taxon>Burkholderia virus AH2</taxon>
    </lineage>
</organism>
<keyword evidence="3" id="KW-1185">Reference proteome</keyword>
<dbReference type="RefSeq" id="YP_006561128.1">
    <property type="nucleotide sequence ID" value="NC_018283.1"/>
</dbReference>